<gene>
    <name evidence="2" type="ORF">AFUS01_LOCUS13513</name>
</gene>
<dbReference type="Proteomes" id="UP000708208">
    <property type="component" value="Unassembled WGS sequence"/>
</dbReference>
<protein>
    <submittedName>
        <fullName evidence="2">Uncharacterized protein</fullName>
    </submittedName>
</protein>
<proteinExistence type="predicted"/>
<name>A0A8J2JTS0_9HEXA</name>
<comment type="caution">
    <text evidence="2">The sequence shown here is derived from an EMBL/GenBank/DDBJ whole genome shotgun (WGS) entry which is preliminary data.</text>
</comment>
<sequence length="130" mass="14476">MRPLTQAMGEVRSTYTNDDTAGNDEEHDNVSPQVIQSVTVEDAPIPLLKPRSQDKKRKDRDFDEELLEVLKSQSSMDEFEAFATGKLCSKTVVLTIRVASLGDPSIVVKNIRQRAARSPNAFSETIRALN</sequence>
<dbReference type="AlphaFoldDB" id="A0A8J2JTS0"/>
<evidence type="ECO:0000313" key="3">
    <source>
        <dbReference type="Proteomes" id="UP000708208"/>
    </source>
</evidence>
<dbReference type="EMBL" id="CAJVCH010110104">
    <property type="protein sequence ID" value="CAG7724497.1"/>
    <property type="molecule type" value="Genomic_DNA"/>
</dbReference>
<organism evidence="2 3">
    <name type="scientific">Allacma fusca</name>
    <dbReference type="NCBI Taxonomy" id="39272"/>
    <lineage>
        <taxon>Eukaryota</taxon>
        <taxon>Metazoa</taxon>
        <taxon>Ecdysozoa</taxon>
        <taxon>Arthropoda</taxon>
        <taxon>Hexapoda</taxon>
        <taxon>Collembola</taxon>
        <taxon>Symphypleona</taxon>
        <taxon>Sminthuridae</taxon>
        <taxon>Allacma</taxon>
    </lineage>
</organism>
<accession>A0A8J2JTS0</accession>
<keyword evidence="3" id="KW-1185">Reference proteome</keyword>
<reference evidence="2" key="1">
    <citation type="submission" date="2021-06" db="EMBL/GenBank/DDBJ databases">
        <authorList>
            <person name="Hodson N. C."/>
            <person name="Mongue J. A."/>
            <person name="Jaron S. K."/>
        </authorList>
    </citation>
    <scope>NUCLEOTIDE SEQUENCE</scope>
</reference>
<evidence type="ECO:0000313" key="2">
    <source>
        <dbReference type="EMBL" id="CAG7724497.1"/>
    </source>
</evidence>
<feature type="region of interest" description="Disordered" evidence="1">
    <location>
        <begin position="1"/>
        <end position="31"/>
    </location>
</feature>
<evidence type="ECO:0000256" key="1">
    <source>
        <dbReference type="SAM" id="MobiDB-lite"/>
    </source>
</evidence>